<feature type="region of interest" description="Disordered" evidence="1">
    <location>
        <begin position="42"/>
        <end position="81"/>
    </location>
</feature>
<feature type="region of interest" description="Disordered" evidence="1">
    <location>
        <begin position="550"/>
        <end position="630"/>
    </location>
</feature>
<feature type="compositionally biased region" description="Basic and acidic residues" evidence="1">
    <location>
        <begin position="870"/>
        <end position="879"/>
    </location>
</feature>
<feature type="compositionally biased region" description="Basic and acidic residues" evidence="1">
    <location>
        <begin position="163"/>
        <end position="174"/>
    </location>
</feature>
<feature type="region of interest" description="Disordered" evidence="1">
    <location>
        <begin position="649"/>
        <end position="856"/>
    </location>
</feature>
<feature type="compositionally biased region" description="Basic and acidic residues" evidence="1">
    <location>
        <begin position="888"/>
        <end position="898"/>
    </location>
</feature>
<proteinExistence type="predicted"/>
<name>A0ABD1XLF3_9MARC</name>
<accession>A0ABD1XLF3</accession>
<dbReference type="InterPro" id="IPR025486">
    <property type="entry name" value="DUF4378"/>
</dbReference>
<feature type="compositionally biased region" description="Basic and acidic residues" evidence="1">
    <location>
        <begin position="581"/>
        <end position="596"/>
    </location>
</feature>
<feature type="compositionally biased region" description="Low complexity" evidence="1">
    <location>
        <begin position="281"/>
        <end position="297"/>
    </location>
</feature>
<protein>
    <recommendedName>
        <fullName evidence="2">DUF4378 domain-containing protein</fullName>
    </recommendedName>
</protein>
<sequence length="1242" mass="137716">MKKLERLAGVKDRQFSIKWTTSKRSSKELNISGPLELGQLSIRDVGPQIGRESHHTGSARRNSRKISEGPRSRSLDTRAFDAQISRDIPAFSESRRGSSANSKDGEGFIDLFKKELISKLPERSKQHLLELGVPVSDEYFNKPIKINSRGRNESSDLIGSPRSPHEKPSKSPFADKFKDPEWIAKCEKLNVNHSEHNEQFHHRRMFSSDGAVDGDGNSGETSREFMLSKFFDNQDQDQLSSEMLPTPQLSFRRMASRRFLEEEIIGNSKSMGRDHMHDPPRSSTSSSSIASGSRITSPDLNADKDSPAAILRQSLARAPSRRLSFIDPRIRRPSEDSNLNKVPRQMDPEEMIRTKSAMLKSLREAVALDLAHFLQTLQDQGGAVQSLSSTFHAGGSGGGDLLFRSPSRGSESPNYFTRSPMSTPSTMVKSPSSFSSPGRGENVREVRGNAIEGSGGDFLSRGSPSFTYDQFQHHHRKIDNSNSTIAARMAARNRRTLSQESLNSLDKDQGTRLPLTRAETAPLTFDWQRQNSNLNSFDLSRRQTLVRAESVPNNLDWQPENSNSNSNSTLRNSASSSTKSRNSERKNSVLLKIEKSHARRRRRAAEKEAAAAAEAQPEEEEPPPELKVNHAASKSWSIATSHIFNLSNPEELQEEGEVKEGEEVVSQEVQDDAVTEVPKNDSRSVVQKKLMRHASSRPSNSLGRQDSAESQDLQQGESSDPKNLSKSTEDPGLLKTPVSSIGSSSNAEDMPGLLADLTRSAGISLGSSPSDSALRLNVRMSSELQSPQPSAEIETKAQKAVTVARTSERSLGTTAAGPCWSPGSDDSGSDGSSLDNQPSPVSVLKNSRTPFAQDSKLESIESKINLLDKNLQESEERSQKLSANLLSRRNEGAGKSEDQPQPPPSVDLINQEVKVFEVNSEAKTRKPSKPAKAALAKCEDAMPLAAPAALSSSADERFISAPGGHDHRRARHAGAAPPPPAVVLGSRGKGTEQLQATDFRRSLEIIAGSASDFRKSLEIFDLQDIPTKGRRKWDLVYTRDVLVASGFGRDVPSGAMIKWHSMSEPIDPSLFEKMEDYYKTGQKFLGSERLRKLAFYQPDHLRLAERIKASVNTKQGRYEPMHRCHLFDVVNELLAKKLGPYRNPRNPWLKSSIMRPRPTGKMLLEEIWRDITDQIGRNGSLAYDQKLLHLQLENLIGEDLYKRSQWIPSPDFDAFVERIVAELEKRIFHDLVLETVATLQSI</sequence>
<evidence type="ECO:0000256" key="1">
    <source>
        <dbReference type="SAM" id="MobiDB-lite"/>
    </source>
</evidence>
<feature type="domain" description="DUF4378" evidence="2">
    <location>
        <begin position="1034"/>
        <end position="1234"/>
    </location>
</feature>
<feature type="compositionally biased region" description="Low complexity" evidence="1">
    <location>
        <begin position="823"/>
        <end position="833"/>
    </location>
</feature>
<gene>
    <name evidence="3" type="ORF">R1flu_028342</name>
</gene>
<keyword evidence="4" id="KW-1185">Reference proteome</keyword>
<evidence type="ECO:0000259" key="2">
    <source>
        <dbReference type="Pfam" id="PF14309"/>
    </source>
</evidence>
<feature type="compositionally biased region" description="Polar residues" evidence="1">
    <location>
        <begin position="408"/>
        <end position="436"/>
    </location>
</feature>
<feature type="compositionally biased region" description="Polar residues" evidence="1">
    <location>
        <begin position="779"/>
        <end position="789"/>
    </location>
</feature>
<reference evidence="3 4" key="1">
    <citation type="submission" date="2024-09" db="EMBL/GenBank/DDBJ databases">
        <title>Chromosome-scale assembly of Riccia fluitans.</title>
        <authorList>
            <person name="Paukszto L."/>
            <person name="Sawicki J."/>
            <person name="Karawczyk K."/>
            <person name="Piernik-Szablinska J."/>
            <person name="Szczecinska M."/>
            <person name="Mazdziarz M."/>
        </authorList>
    </citation>
    <scope>NUCLEOTIDE SEQUENCE [LARGE SCALE GENOMIC DNA]</scope>
    <source>
        <strain evidence="3">Rf_01</strain>
        <tissue evidence="3">Aerial parts of the thallus</tissue>
    </source>
</reference>
<feature type="region of interest" description="Disordered" evidence="1">
    <location>
        <begin position="265"/>
        <end position="305"/>
    </location>
</feature>
<dbReference type="EMBL" id="JBHFFA010000008">
    <property type="protein sequence ID" value="KAL2609769.1"/>
    <property type="molecule type" value="Genomic_DNA"/>
</dbReference>
<comment type="caution">
    <text evidence="3">The sequence shown here is derived from an EMBL/GenBank/DDBJ whole genome shotgun (WGS) entry which is preliminary data.</text>
</comment>
<feature type="compositionally biased region" description="Low complexity" evidence="1">
    <location>
        <begin position="560"/>
        <end position="580"/>
    </location>
</feature>
<feature type="region of interest" description="Disordered" evidence="1">
    <location>
        <begin position="146"/>
        <end position="174"/>
    </location>
</feature>
<feature type="compositionally biased region" description="Polar residues" evidence="1">
    <location>
        <begin position="834"/>
        <end position="852"/>
    </location>
</feature>
<feature type="compositionally biased region" description="Basic and acidic residues" evidence="1">
    <location>
        <begin position="271"/>
        <end position="280"/>
    </location>
</feature>
<dbReference type="Proteomes" id="UP001605036">
    <property type="component" value="Unassembled WGS sequence"/>
</dbReference>
<feature type="compositionally biased region" description="Basic and acidic residues" evidence="1">
    <location>
        <begin position="65"/>
        <end position="79"/>
    </location>
</feature>
<feature type="compositionally biased region" description="Polar residues" evidence="1">
    <location>
        <begin position="696"/>
        <end position="726"/>
    </location>
</feature>
<dbReference type="PANTHER" id="PTHR46836:SF8">
    <property type="entry name" value="AFADIN"/>
    <property type="match status" value="1"/>
</dbReference>
<feature type="region of interest" description="Disordered" evidence="1">
    <location>
        <begin position="868"/>
        <end position="906"/>
    </location>
</feature>
<feature type="region of interest" description="Disordered" evidence="1">
    <location>
        <begin position="408"/>
        <end position="442"/>
    </location>
</feature>
<evidence type="ECO:0000313" key="3">
    <source>
        <dbReference type="EMBL" id="KAL2609769.1"/>
    </source>
</evidence>
<feature type="region of interest" description="Disordered" evidence="1">
    <location>
        <begin position="494"/>
        <end position="514"/>
    </location>
</feature>
<evidence type="ECO:0000313" key="4">
    <source>
        <dbReference type="Proteomes" id="UP001605036"/>
    </source>
</evidence>
<dbReference type="Pfam" id="PF14309">
    <property type="entry name" value="DUF4378"/>
    <property type="match status" value="1"/>
</dbReference>
<organism evidence="3 4">
    <name type="scientific">Riccia fluitans</name>
    <dbReference type="NCBI Taxonomy" id="41844"/>
    <lineage>
        <taxon>Eukaryota</taxon>
        <taxon>Viridiplantae</taxon>
        <taxon>Streptophyta</taxon>
        <taxon>Embryophyta</taxon>
        <taxon>Marchantiophyta</taxon>
        <taxon>Marchantiopsida</taxon>
        <taxon>Marchantiidae</taxon>
        <taxon>Marchantiales</taxon>
        <taxon>Ricciaceae</taxon>
        <taxon>Riccia</taxon>
    </lineage>
</organism>
<feature type="region of interest" description="Disordered" evidence="1">
    <location>
        <begin position="958"/>
        <end position="978"/>
    </location>
</feature>
<dbReference type="AlphaFoldDB" id="A0ABD1XLF3"/>
<dbReference type="PANTHER" id="PTHR46836">
    <property type="entry name" value="AFADIN"/>
    <property type="match status" value="1"/>
</dbReference>
<feature type="compositionally biased region" description="Acidic residues" evidence="1">
    <location>
        <begin position="663"/>
        <end position="674"/>
    </location>
</feature>
<feature type="compositionally biased region" description="Polar residues" evidence="1">
    <location>
        <begin position="737"/>
        <end position="747"/>
    </location>
</feature>